<dbReference type="AlphaFoldDB" id="A0A0D1ZG82"/>
<accession>A0A0D1ZG82</accession>
<reference evidence="1 2" key="1">
    <citation type="submission" date="2015-01" db="EMBL/GenBank/DDBJ databases">
        <title>The Genome Sequence of Exophiala spinifera CBS89968.</title>
        <authorList>
            <consortium name="The Broad Institute Genomics Platform"/>
            <person name="Cuomo C."/>
            <person name="de Hoog S."/>
            <person name="Gorbushina A."/>
            <person name="Stielow B."/>
            <person name="Teixiera M."/>
            <person name="Abouelleil A."/>
            <person name="Chapman S.B."/>
            <person name="Priest M."/>
            <person name="Young S.K."/>
            <person name="Wortman J."/>
            <person name="Nusbaum C."/>
            <person name="Birren B."/>
        </authorList>
    </citation>
    <scope>NUCLEOTIDE SEQUENCE [LARGE SCALE GENOMIC DNA]</scope>
    <source>
        <strain evidence="1 2">CBS 89968</strain>
    </source>
</reference>
<proteinExistence type="predicted"/>
<protein>
    <submittedName>
        <fullName evidence="1">Uncharacterized protein</fullName>
    </submittedName>
</protein>
<dbReference type="HOGENOM" id="CLU_038592_0_0_1"/>
<dbReference type="GeneID" id="27336334"/>
<organism evidence="1 2">
    <name type="scientific">Exophiala spinifera</name>
    <dbReference type="NCBI Taxonomy" id="91928"/>
    <lineage>
        <taxon>Eukaryota</taxon>
        <taxon>Fungi</taxon>
        <taxon>Dikarya</taxon>
        <taxon>Ascomycota</taxon>
        <taxon>Pezizomycotina</taxon>
        <taxon>Eurotiomycetes</taxon>
        <taxon>Chaetothyriomycetidae</taxon>
        <taxon>Chaetothyriales</taxon>
        <taxon>Herpotrichiellaceae</taxon>
        <taxon>Exophiala</taxon>
    </lineage>
</organism>
<dbReference type="VEuPathDB" id="FungiDB:PV08_09251"/>
<evidence type="ECO:0000313" key="1">
    <source>
        <dbReference type="EMBL" id="KIW11977.1"/>
    </source>
</evidence>
<name>A0A0D1ZG82_9EURO</name>
<keyword evidence="2" id="KW-1185">Reference proteome</keyword>
<dbReference type="RefSeq" id="XP_016232193.1">
    <property type="nucleotide sequence ID" value="XM_016383570.1"/>
</dbReference>
<dbReference type="OrthoDB" id="202825at2759"/>
<sequence length="483" mass="53514">MHTKTQVDQQANATKLPLSSQVACALLLIRAKPHHLSIEGLATSPFRGFDSTSYWKSAHQASERERLVLVDEVAKLEKELSMLRGEAIVKPLDVDGSAGRNDLDKLCGQEQLDKSISDNTGHTAHDKDNASHWTNFSDRQYLLRGVFSLKHNLRLQKPDCERLSAAIRTVTATLCHYSAPTGPEHAAQKFSPEILPVDQQRNILEHAYPFVIQGLSLLSQATGDDGQFVVSAVPDVVKLFKTILCRLHTSVQDTVVQRKDTSAPSSKSRRGVNEPLLMSVDCFNQCRSTSKMLTRMFLLLDLSQDVHSETFEGFLCALLDHVGSLLSLLVFSNADHEPSSDIGILPPNGFKGTPHSNLEVAIETAKVEGPHVISVLREAIDFLEGNVKVMSERSQLLFTSRKATDVRGLRRALEEKLQKTLLRGVFGDDDASFNGGLCRHDHLSEPDVESLMNEMSPDANTSEWFIGQLWEHLGWDILSGHNA</sequence>
<evidence type="ECO:0000313" key="2">
    <source>
        <dbReference type="Proteomes" id="UP000053328"/>
    </source>
</evidence>
<dbReference type="Proteomes" id="UP000053328">
    <property type="component" value="Unassembled WGS sequence"/>
</dbReference>
<dbReference type="EMBL" id="KN847498">
    <property type="protein sequence ID" value="KIW11977.1"/>
    <property type="molecule type" value="Genomic_DNA"/>
</dbReference>
<gene>
    <name evidence="1" type="ORF">PV08_09251</name>
</gene>